<name>A0A164KUJ6_9CRUS</name>
<dbReference type="AlphaFoldDB" id="A0A164KUJ6"/>
<dbReference type="Proteomes" id="UP000076858">
    <property type="component" value="Unassembled WGS sequence"/>
</dbReference>
<organism evidence="1 2">
    <name type="scientific">Daphnia magna</name>
    <dbReference type="NCBI Taxonomy" id="35525"/>
    <lineage>
        <taxon>Eukaryota</taxon>
        <taxon>Metazoa</taxon>
        <taxon>Ecdysozoa</taxon>
        <taxon>Arthropoda</taxon>
        <taxon>Crustacea</taxon>
        <taxon>Branchiopoda</taxon>
        <taxon>Diplostraca</taxon>
        <taxon>Cladocera</taxon>
        <taxon>Anomopoda</taxon>
        <taxon>Daphniidae</taxon>
        <taxon>Daphnia</taxon>
    </lineage>
</organism>
<sequence length="61" mass="6534">MEKIKRMETTRHGALLPHPVVQSAVIPSAIIALGHQIAASDTSDASRASTDTYAFIKSDDI</sequence>
<accession>A0A164KUJ6</accession>
<evidence type="ECO:0000313" key="1">
    <source>
        <dbReference type="EMBL" id="KZS03547.1"/>
    </source>
</evidence>
<keyword evidence="2" id="KW-1185">Reference proteome</keyword>
<evidence type="ECO:0000313" key="2">
    <source>
        <dbReference type="Proteomes" id="UP000076858"/>
    </source>
</evidence>
<gene>
    <name evidence="1" type="ORF">APZ42_033762</name>
</gene>
<comment type="caution">
    <text evidence="1">The sequence shown here is derived from an EMBL/GenBank/DDBJ whole genome shotgun (WGS) entry which is preliminary data.</text>
</comment>
<protein>
    <submittedName>
        <fullName evidence="1">Uncharacterized protein</fullName>
    </submittedName>
</protein>
<proteinExistence type="predicted"/>
<reference evidence="1 2" key="1">
    <citation type="submission" date="2016-03" db="EMBL/GenBank/DDBJ databases">
        <title>EvidentialGene: Evidence-directed Construction of Genes on Genomes.</title>
        <authorList>
            <person name="Gilbert D.G."/>
            <person name="Choi J.-H."/>
            <person name="Mockaitis K."/>
            <person name="Colbourne J."/>
            <person name="Pfrender M."/>
        </authorList>
    </citation>
    <scope>NUCLEOTIDE SEQUENCE [LARGE SCALE GENOMIC DNA]</scope>
    <source>
        <strain evidence="1 2">Xinb3</strain>
        <tissue evidence="1">Complete organism</tissue>
    </source>
</reference>
<dbReference type="EMBL" id="LRGB01003257">
    <property type="protein sequence ID" value="KZS03547.1"/>
    <property type="molecule type" value="Genomic_DNA"/>
</dbReference>